<accession>A0A1B2HUU9</accession>
<organism evidence="3 4">
    <name type="scientific">Lentzea guizhouensis</name>
    <dbReference type="NCBI Taxonomy" id="1586287"/>
    <lineage>
        <taxon>Bacteria</taxon>
        <taxon>Bacillati</taxon>
        <taxon>Actinomycetota</taxon>
        <taxon>Actinomycetes</taxon>
        <taxon>Pseudonocardiales</taxon>
        <taxon>Pseudonocardiaceae</taxon>
        <taxon>Lentzea</taxon>
    </lineage>
</organism>
<keyword evidence="2" id="KW-0812">Transmembrane</keyword>
<name>A0A1B2HUU9_9PSEU</name>
<keyword evidence="4" id="KW-1185">Reference proteome</keyword>
<feature type="compositionally biased region" description="Polar residues" evidence="1">
    <location>
        <begin position="312"/>
        <end position="325"/>
    </location>
</feature>
<keyword evidence="2" id="KW-1133">Transmembrane helix</keyword>
<evidence type="ECO:0000256" key="2">
    <source>
        <dbReference type="SAM" id="Phobius"/>
    </source>
</evidence>
<keyword evidence="2" id="KW-0472">Membrane</keyword>
<protein>
    <recommendedName>
        <fullName evidence="5">ESX-1 secretion-associated protein EspA/EspE-like domain-containing protein</fullName>
    </recommendedName>
</protein>
<dbReference type="AlphaFoldDB" id="A0A1B2HUU9"/>
<evidence type="ECO:0008006" key="5">
    <source>
        <dbReference type="Google" id="ProtNLM"/>
    </source>
</evidence>
<feature type="transmembrane region" description="Helical" evidence="2">
    <location>
        <begin position="182"/>
        <end position="202"/>
    </location>
</feature>
<evidence type="ECO:0000313" key="4">
    <source>
        <dbReference type="Proteomes" id="UP000093053"/>
    </source>
</evidence>
<feature type="transmembrane region" description="Helical" evidence="2">
    <location>
        <begin position="20"/>
        <end position="37"/>
    </location>
</feature>
<proteinExistence type="predicted"/>
<feature type="region of interest" description="Disordered" evidence="1">
    <location>
        <begin position="267"/>
        <end position="325"/>
    </location>
</feature>
<dbReference type="EMBL" id="CP016793">
    <property type="protein sequence ID" value="ANZ41462.1"/>
    <property type="molecule type" value="Genomic_DNA"/>
</dbReference>
<sequence length="325" mass="34918">MTNSVSDYNLDPTFTEALRGAFPLLAVMATWVHFLAVESSDPFERNRQALQGLPVQGVAHEDFFRVPMLLSGQPLDEVGAVYEALVRNSREIDDGMENFQSGCTNTFRNWTGAAQKACADYGGALMDYVNDERDRGTRLAATVLAYGSIIKAAREDWLKIANQFIDALGQKVEEDRASDQKVLITALGALAGVALAVVTAPASMVAGTFVAAAGSAIADVGAEAAKESLGGESFADIAHNYLAVCRELEERLTGAITTEVADKLAQLNEVRPAPPPAPLDMDEFDRNPKGQLAPEHPTPGVEQWLDKKEKQAQQAEPSNISARLG</sequence>
<evidence type="ECO:0000256" key="1">
    <source>
        <dbReference type="SAM" id="MobiDB-lite"/>
    </source>
</evidence>
<dbReference type="KEGG" id="led:BBK82_41420"/>
<reference evidence="3 4" key="1">
    <citation type="submission" date="2016-07" db="EMBL/GenBank/DDBJ databases">
        <title>Complete genome sequence of the Lentzea guizhouensis DHS C013.</title>
        <authorList>
            <person name="Cao C."/>
        </authorList>
    </citation>
    <scope>NUCLEOTIDE SEQUENCE [LARGE SCALE GENOMIC DNA]</scope>
    <source>
        <strain evidence="3 4">DHS C013</strain>
    </source>
</reference>
<dbReference type="RefSeq" id="WP_065919797.1">
    <property type="nucleotide sequence ID" value="NZ_CP016793.1"/>
</dbReference>
<dbReference type="OrthoDB" id="3681527at2"/>
<dbReference type="Proteomes" id="UP000093053">
    <property type="component" value="Chromosome"/>
</dbReference>
<evidence type="ECO:0000313" key="3">
    <source>
        <dbReference type="EMBL" id="ANZ41462.1"/>
    </source>
</evidence>
<gene>
    <name evidence="3" type="ORF">BBK82_41420</name>
</gene>
<dbReference type="STRING" id="1586287.BBK82_41420"/>